<dbReference type="EC" id="2.7.13.3" evidence="2"/>
<evidence type="ECO:0000313" key="12">
    <source>
        <dbReference type="EMBL" id="TWH69130.1"/>
    </source>
</evidence>
<sequence>MRWVRRYGDGRGGLLRDGLLWAVVAAPIGFPRLTPPYGRYALPLGAGALALLAVAVWLSHRRPLPALVLVVLGSLVDGNFVFAIPVFSYLTGRRSSGAAPTAVVFGLIAAGGTALNVGLLGAGAATWFLLASVLLFAGVFPWLVGRYRRQQEELVVAGSRHAEAVERERRGAAERIRLRERARIAQEMHDSLGHELSLIALRAAALELAGDLPARHRAAAGELRASVAGATERLHEIIGVLREEGGTVSTRPAGESVAELVGRAREAGMAVRLDGDPGGLPAMVGRAAHGMVREALTNAARYAPGAPVTVTVARAGDRVEVGVVNAAPPAGPLPGPPSTGSGLLALAERVRLAGGTLRAGPRDGGGFAVGARLPLPSTADPDALAPGAAPDAPPVAPSDTPPSRAFADGLDGTRPDVPGRPGSYAERFVLAGKSVRLTQAVDPSGLDPDWADGPSARPAEAERRLREARRRVRRSLAAALGAPAILGLVLTLVYYPFATAGAVLDAPTFERLPLGAARQELTGLPRRQADPPTTGDSPGCEYYTDGNFPFAQATWRLCFADGRLVSKERVAG</sequence>
<feature type="transmembrane region" description="Helical" evidence="10">
    <location>
        <begin position="476"/>
        <end position="497"/>
    </location>
</feature>
<dbReference type="InterPro" id="IPR036890">
    <property type="entry name" value="HATPase_C_sf"/>
</dbReference>
<organism evidence="12 13">
    <name type="scientific">Micromonospora olivasterospora</name>
    <dbReference type="NCBI Taxonomy" id="1880"/>
    <lineage>
        <taxon>Bacteria</taxon>
        <taxon>Bacillati</taxon>
        <taxon>Actinomycetota</taxon>
        <taxon>Actinomycetes</taxon>
        <taxon>Micromonosporales</taxon>
        <taxon>Micromonosporaceae</taxon>
        <taxon>Micromonospora</taxon>
    </lineage>
</organism>
<evidence type="ECO:0000256" key="10">
    <source>
        <dbReference type="SAM" id="Phobius"/>
    </source>
</evidence>
<dbReference type="AlphaFoldDB" id="A0A562IDU1"/>
<evidence type="ECO:0000256" key="7">
    <source>
        <dbReference type="ARBA" id="ARBA00022840"/>
    </source>
</evidence>
<protein>
    <recommendedName>
        <fullName evidence="2">histidine kinase</fullName>
        <ecNumber evidence="2">2.7.13.3</ecNumber>
    </recommendedName>
</protein>
<dbReference type="Gene3D" id="3.30.565.10">
    <property type="entry name" value="Histidine kinase-like ATPase, C-terminal domain"/>
    <property type="match status" value="1"/>
</dbReference>
<comment type="catalytic activity">
    <reaction evidence="1">
        <text>ATP + protein L-histidine = ADP + protein N-phospho-L-histidine.</text>
        <dbReference type="EC" id="2.7.13.3"/>
    </reaction>
</comment>
<feature type="transmembrane region" description="Helical" evidence="10">
    <location>
        <begin position="125"/>
        <end position="144"/>
    </location>
</feature>
<feature type="compositionally biased region" description="Low complexity" evidence="9">
    <location>
        <begin position="379"/>
        <end position="390"/>
    </location>
</feature>
<accession>A0A562IDU1</accession>
<dbReference type="InterPro" id="IPR011712">
    <property type="entry name" value="Sig_transdc_His_kin_sub3_dim/P"/>
</dbReference>
<dbReference type="EMBL" id="VLKE01000001">
    <property type="protein sequence ID" value="TWH69130.1"/>
    <property type="molecule type" value="Genomic_DNA"/>
</dbReference>
<dbReference type="CDD" id="cd16917">
    <property type="entry name" value="HATPase_UhpB-NarQ-NarX-like"/>
    <property type="match status" value="1"/>
</dbReference>
<evidence type="ECO:0000259" key="11">
    <source>
        <dbReference type="Pfam" id="PF07730"/>
    </source>
</evidence>
<feature type="region of interest" description="Disordered" evidence="9">
    <location>
        <begin position="364"/>
        <end position="422"/>
    </location>
</feature>
<feature type="region of interest" description="Disordered" evidence="9">
    <location>
        <begin position="441"/>
        <end position="464"/>
    </location>
</feature>
<keyword evidence="10" id="KW-0472">Membrane</keyword>
<keyword evidence="7" id="KW-0067">ATP-binding</keyword>
<evidence type="ECO:0000256" key="1">
    <source>
        <dbReference type="ARBA" id="ARBA00000085"/>
    </source>
</evidence>
<evidence type="ECO:0000256" key="8">
    <source>
        <dbReference type="ARBA" id="ARBA00023012"/>
    </source>
</evidence>
<keyword evidence="13" id="KW-1185">Reference proteome</keyword>
<evidence type="ECO:0000256" key="6">
    <source>
        <dbReference type="ARBA" id="ARBA00022777"/>
    </source>
</evidence>
<keyword evidence="10" id="KW-1133">Transmembrane helix</keyword>
<gene>
    <name evidence="12" type="ORF">JD77_04132</name>
</gene>
<reference evidence="12 13" key="1">
    <citation type="submission" date="2019-07" db="EMBL/GenBank/DDBJ databases">
        <title>R&amp;d 2014.</title>
        <authorList>
            <person name="Klenk H.-P."/>
        </authorList>
    </citation>
    <scope>NUCLEOTIDE SEQUENCE [LARGE SCALE GENOMIC DNA]</scope>
    <source>
        <strain evidence="12 13">DSM 43868</strain>
    </source>
</reference>
<name>A0A562IDU1_MICOL</name>
<keyword evidence="6 12" id="KW-0418">Kinase</keyword>
<proteinExistence type="predicted"/>
<keyword evidence="8" id="KW-0902">Two-component regulatory system</keyword>
<comment type="caution">
    <text evidence="12">The sequence shown here is derived from an EMBL/GenBank/DDBJ whole genome shotgun (WGS) entry which is preliminary data.</text>
</comment>
<evidence type="ECO:0000256" key="5">
    <source>
        <dbReference type="ARBA" id="ARBA00022741"/>
    </source>
</evidence>
<feature type="transmembrane region" description="Helical" evidence="10">
    <location>
        <begin position="40"/>
        <end position="60"/>
    </location>
</feature>
<dbReference type="PANTHER" id="PTHR24421">
    <property type="entry name" value="NITRATE/NITRITE SENSOR PROTEIN NARX-RELATED"/>
    <property type="match status" value="1"/>
</dbReference>
<keyword evidence="10" id="KW-0812">Transmembrane</keyword>
<dbReference type="GO" id="GO:0016020">
    <property type="term" value="C:membrane"/>
    <property type="evidence" value="ECO:0007669"/>
    <property type="project" value="InterPro"/>
</dbReference>
<evidence type="ECO:0000256" key="9">
    <source>
        <dbReference type="SAM" id="MobiDB-lite"/>
    </source>
</evidence>
<feature type="region of interest" description="Disordered" evidence="9">
    <location>
        <begin position="520"/>
        <end position="540"/>
    </location>
</feature>
<keyword evidence="4" id="KW-0808">Transferase</keyword>
<dbReference type="GO" id="GO:0005524">
    <property type="term" value="F:ATP binding"/>
    <property type="evidence" value="ECO:0007669"/>
    <property type="project" value="UniProtKB-KW"/>
</dbReference>
<dbReference type="SUPFAM" id="SSF55874">
    <property type="entry name" value="ATPase domain of HSP90 chaperone/DNA topoisomerase II/histidine kinase"/>
    <property type="match status" value="1"/>
</dbReference>
<keyword evidence="5" id="KW-0547">Nucleotide-binding</keyword>
<dbReference type="Pfam" id="PF07730">
    <property type="entry name" value="HisKA_3"/>
    <property type="match status" value="1"/>
</dbReference>
<dbReference type="Gene3D" id="1.20.5.1930">
    <property type="match status" value="1"/>
</dbReference>
<feature type="transmembrane region" description="Helical" evidence="10">
    <location>
        <begin position="102"/>
        <end position="119"/>
    </location>
</feature>
<dbReference type="InterPro" id="IPR050482">
    <property type="entry name" value="Sensor_HK_TwoCompSys"/>
</dbReference>
<keyword evidence="3" id="KW-0597">Phosphoprotein</keyword>
<dbReference type="GO" id="GO:0046983">
    <property type="term" value="F:protein dimerization activity"/>
    <property type="evidence" value="ECO:0007669"/>
    <property type="project" value="InterPro"/>
</dbReference>
<dbReference type="GO" id="GO:0000155">
    <property type="term" value="F:phosphorelay sensor kinase activity"/>
    <property type="evidence" value="ECO:0007669"/>
    <property type="project" value="InterPro"/>
</dbReference>
<dbReference type="Proteomes" id="UP000319825">
    <property type="component" value="Unassembled WGS sequence"/>
</dbReference>
<dbReference type="RefSeq" id="WP_246140780.1">
    <property type="nucleotide sequence ID" value="NZ_BAAATQ010000161.1"/>
</dbReference>
<evidence type="ECO:0000256" key="4">
    <source>
        <dbReference type="ARBA" id="ARBA00022679"/>
    </source>
</evidence>
<evidence type="ECO:0000256" key="3">
    <source>
        <dbReference type="ARBA" id="ARBA00022553"/>
    </source>
</evidence>
<evidence type="ECO:0000313" key="13">
    <source>
        <dbReference type="Proteomes" id="UP000319825"/>
    </source>
</evidence>
<dbReference type="PANTHER" id="PTHR24421:SF10">
    <property type="entry name" value="NITRATE_NITRITE SENSOR PROTEIN NARQ"/>
    <property type="match status" value="1"/>
</dbReference>
<feature type="transmembrane region" description="Helical" evidence="10">
    <location>
        <begin position="66"/>
        <end position="90"/>
    </location>
</feature>
<evidence type="ECO:0000256" key="2">
    <source>
        <dbReference type="ARBA" id="ARBA00012438"/>
    </source>
</evidence>
<feature type="compositionally biased region" description="Pro residues" evidence="9">
    <location>
        <begin position="391"/>
        <end position="400"/>
    </location>
</feature>
<feature type="domain" description="Signal transduction histidine kinase subgroup 3 dimerisation and phosphoacceptor" evidence="11">
    <location>
        <begin position="180"/>
        <end position="244"/>
    </location>
</feature>